<dbReference type="GO" id="GO:0003700">
    <property type="term" value="F:DNA-binding transcription factor activity"/>
    <property type="evidence" value="ECO:0007669"/>
    <property type="project" value="InterPro"/>
</dbReference>
<evidence type="ECO:0000259" key="5">
    <source>
        <dbReference type="PROSITE" id="PS50931"/>
    </source>
</evidence>
<dbReference type="OrthoDB" id="9803735at2"/>
<dbReference type="Pfam" id="PF00126">
    <property type="entry name" value="HTH_1"/>
    <property type="match status" value="1"/>
</dbReference>
<keyword evidence="2" id="KW-0805">Transcription regulation</keyword>
<evidence type="ECO:0000256" key="4">
    <source>
        <dbReference type="ARBA" id="ARBA00023163"/>
    </source>
</evidence>
<dbReference type="InterPro" id="IPR005119">
    <property type="entry name" value="LysR_subst-bd"/>
</dbReference>
<dbReference type="PANTHER" id="PTHR30126">
    <property type="entry name" value="HTH-TYPE TRANSCRIPTIONAL REGULATOR"/>
    <property type="match status" value="1"/>
</dbReference>
<comment type="caution">
    <text evidence="6">The sequence shown here is derived from an EMBL/GenBank/DDBJ whole genome shotgun (WGS) entry which is preliminary data.</text>
</comment>
<keyword evidence="4" id="KW-0804">Transcription</keyword>
<organism evidence="6 7">
    <name type="scientific">Vagococcus humatus</name>
    <dbReference type="NCBI Taxonomy" id="1889241"/>
    <lineage>
        <taxon>Bacteria</taxon>
        <taxon>Bacillati</taxon>
        <taxon>Bacillota</taxon>
        <taxon>Bacilli</taxon>
        <taxon>Lactobacillales</taxon>
        <taxon>Enterococcaceae</taxon>
        <taxon>Vagococcus</taxon>
    </lineage>
</organism>
<evidence type="ECO:0000313" key="7">
    <source>
        <dbReference type="Proteomes" id="UP000277864"/>
    </source>
</evidence>
<evidence type="ECO:0000256" key="2">
    <source>
        <dbReference type="ARBA" id="ARBA00023015"/>
    </source>
</evidence>
<dbReference type="PRINTS" id="PR00039">
    <property type="entry name" value="HTHLYSR"/>
</dbReference>
<keyword evidence="7" id="KW-1185">Reference proteome</keyword>
<dbReference type="Proteomes" id="UP000277864">
    <property type="component" value="Unassembled WGS sequence"/>
</dbReference>
<dbReference type="AlphaFoldDB" id="A0A3R9YWM0"/>
<dbReference type="InterPro" id="IPR000847">
    <property type="entry name" value="LysR_HTH_N"/>
</dbReference>
<evidence type="ECO:0000313" key="6">
    <source>
        <dbReference type="EMBL" id="RST89031.1"/>
    </source>
</evidence>
<accession>A0A3R9YWM0</accession>
<dbReference type="RefSeq" id="WP_125943458.1">
    <property type="nucleotide sequence ID" value="NZ_PXZH01000003.1"/>
</dbReference>
<keyword evidence="3" id="KW-0238">DNA-binding</keyword>
<comment type="similarity">
    <text evidence="1">Belongs to the LysR transcriptional regulatory family.</text>
</comment>
<dbReference type="InterPro" id="IPR036390">
    <property type="entry name" value="WH_DNA-bd_sf"/>
</dbReference>
<dbReference type="SUPFAM" id="SSF53850">
    <property type="entry name" value="Periplasmic binding protein-like II"/>
    <property type="match status" value="1"/>
</dbReference>
<name>A0A3R9YWM0_9ENTE</name>
<evidence type="ECO:0000256" key="3">
    <source>
        <dbReference type="ARBA" id="ARBA00023125"/>
    </source>
</evidence>
<dbReference type="InterPro" id="IPR036388">
    <property type="entry name" value="WH-like_DNA-bd_sf"/>
</dbReference>
<dbReference type="FunFam" id="1.10.10.10:FF:000001">
    <property type="entry name" value="LysR family transcriptional regulator"/>
    <property type="match status" value="1"/>
</dbReference>
<dbReference type="PANTHER" id="PTHR30126:SF64">
    <property type="entry name" value="HTH-TYPE TRANSCRIPTIONAL REGULATOR CITR"/>
    <property type="match status" value="1"/>
</dbReference>
<proteinExistence type="inferred from homology"/>
<reference evidence="6 7" key="1">
    <citation type="submission" date="2018-03" db="EMBL/GenBank/DDBJ databases">
        <authorList>
            <person name="Gulvik C.A."/>
        </authorList>
    </citation>
    <scope>NUCLEOTIDE SEQUENCE [LARGE SCALE GENOMIC DNA]</scope>
    <source>
        <strain evidence="6 7">JCM 31581</strain>
    </source>
</reference>
<dbReference type="Gene3D" id="3.40.190.290">
    <property type="match status" value="1"/>
</dbReference>
<sequence length="302" mass="33983">MVIKLDLYRIFQAVAENNSFSKAARSLYLTQPAVSQSILQLEEDLDIRLFNRTPKGVTLTQEGKLLYDHVHSALSLIDAGEKKMQAFKELTAGKMAIGVGDTISRYFLLPYLEKFHKEYPDITFKLVNGTTMELCELLKTGEIDVALCNFPVTDPKLSLIPCKQVQDTFVCGKEYQHLLTEPLSLEELLKHPLICLETNSTSRRFMDAFLAEHDLQVSPEFELGAHDLLLDLARINLGIACVTKEFSMGYLQQQLLHEIKLQETIPKRAIGICHLKSVPLSLAAEKFVAIIVDNTSCEKLTP</sequence>
<dbReference type="EMBL" id="PXZH01000003">
    <property type="protein sequence ID" value="RST89031.1"/>
    <property type="molecule type" value="Genomic_DNA"/>
</dbReference>
<dbReference type="GO" id="GO:0000976">
    <property type="term" value="F:transcription cis-regulatory region binding"/>
    <property type="evidence" value="ECO:0007669"/>
    <property type="project" value="TreeGrafter"/>
</dbReference>
<gene>
    <name evidence="6" type="ORF">C7P63_06995</name>
</gene>
<dbReference type="Gene3D" id="1.10.10.10">
    <property type="entry name" value="Winged helix-like DNA-binding domain superfamily/Winged helix DNA-binding domain"/>
    <property type="match status" value="1"/>
</dbReference>
<feature type="domain" description="HTH lysR-type" evidence="5">
    <location>
        <begin position="3"/>
        <end position="60"/>
    </location>
</feature>
<dbReference type="Pfam" id="PF03466">
    <property type="entry name" value="LysR_substrate"/>
    <property type="match status" value="1"/>
</dbReference>
<evidence type="ECO:0000256" key="1">
    <source>
        <dbReference type="ARBA" id="ARBA00009437"/>
    </source>
</evidence>
<dbReference type="CDD" id="cd05466">
    <property type="entry name" value="PBP2_LTTR_substrate"/>
    <property type="match status" value="1"/>
</dbReference>
<dbReference type="PROSITE" id="PS50931">
    <property type="entry name" value="HTH_LYSR"/>
    <property type="match status" value="1"/>
</dbReference>
<dbReference type="SUPFAM" id="SSF46785">
    <property type="entry name" value="Winged helix' DNA-binding domain"/>
    <property type="match status" value="1"/>
</dbReference>
<protein>
    <submittedName>
        <fullName evidence="6">LysR family transcriptional regulator</fullName>
    </submittedName>
</protein>